<proteinExistence type="predicted"/>
<dbReference type="Proteomes" id="UP000294856">
    <property type="component" value="Unassembled WGS sequence"/>
</dbReference>
<evidence type="ECO:0000313" key="3">
    <source>
        <dbReference type="Proteomes" id="UP000294856"/>
    </source>
</evidence>
<dbReference type="EMBL" id="SMFR01000008">
    <property type="protein sequence ID" value="TCJ89952.1"/>
    <property type="molecule type" value="Genomic_DNA"/>
</dbReference>
<gene>
    <name evidence="2" type="ORF">DFR71_6242</name>
</gene>
<accession>A0A4R1FAW7</accession>
<evidence type="ECO:0000313" key="2">
    <source>
        <dbReference type="EMBL" id="TCJ89952.1"/>
    </source>
</evidence>
<feature type="compositionally biased region" description="Basic residues" evidence="1">
    <location>
        <begin position="145"/>
        <end position="154"/>
    </location>
</feature>
<keyword evidence="3" id="KW-1185">Reference proteome</keyword>
<name>A0A4R1FAW7_9NOCA</name>
<organism evidence="2 3">
    <name type="scientific">Nocardia alba</name>
    <dbReference type="NCBI Taxonomy" id="225051"/>
    <lineage>
        <taxon>Bacteria</taxon>
        <taxon>Bacillati</taxon>
        <taxon>Actinomycetota</taxon>
        <taxon>Actinomycetes</taxon>
        <taxon>Mycobacteriales</taxon>
        <taxon>Nocardiaceae</taxon>
        <taxon>Nocardia</taxon>
    </lineage>
</organism>
<protein>
    <submittedName>
        <fullName evidence="2">Uncharacterized protein</fullName>
    </submittedName>
</protein>
<evidence type="ECO:0000256" key="1">
    <source>
        <dbReference type="SAM" id="MobiDB-lite"/>
    </source>
</evidence>
<feature type="compositionally biased region" description="Polar residues" evidence="1">
    <location>
        <begin position="127"/>
        <end position="138"/>
    </location>
</feature>
<reference evidence="2 3" key="1">
    <citation type="submission" date="2019-03" db="EMBL/GenBank/DDBJ databases">
        <title>Genomic Encyclopedia of Type Strains, Phase IV (KMG-IV): sequencing the most valuable type-strain genomes for metagenomic binning, comparative biology and taxonomic classification.</title>
        <authorList>
            <person name="Goeker M."/>
        </authorList>
    </citation>
    <scope>NUCLEOTIDE SEQUENCE [LARGE SCALE GENOMIC DNA]</scope>
    <source>
        <strain evidence="2 3">DSM 44684</strain>
    </source>
</reference>
<dbReference type="AlphaFoldDB" id="A0A4R1FAW7"/>
<comment type="caution">
    <text evidence="2">The sequence shown here is derived from an EMBL/GenBank/DDBJ whole genome shotgun (WGS) entry which is preliminary data.</text>
</comment>
<feature type="region of interest" description="Disordered" evidence="1">
    <location>
        <begin position="127"/>
        <end position="180"/>
    </location>
</feature>
<sequence>MKASSAAPNARTPAARTESGWLNPVRSEVGILSVVPTVMDGVLVAVGAELGAAGGVVPTWAVAGLADTTIQIATTSPPRSLMPEIVPSGHRFRPLIYLRTSTFHRTCAASGPCMATEPRSGLGRFPNTRSASQSSAWWHTTGLRQRPRRGRSRKWAGGPQVLKPAGRHDHWTVGHLPVST</sequence>